<protein>
    <recommendedName>
        <fullName evidence="14">RRM domain-containing protein</fullName>
    </recommendedName>
</protein>
<evidence type="ECO:0000313" key="16">
    <source>
        <dbReference type="Proteomes" id="UP000261620"/>
    </source>
</evidence>
<keyword evidence="8" id="KW-0007">Acetylation</keyword>
<keyword evidence="10" id="KW-0687">Ribonucleoprotein</keyword>
<feature type="domain" description="RRM" evidence="14">
    <location>
        <begin position="108"/>
        <end position="185"/>
    </location>
</feature>
<dbReference type="GO" id="GO:0003723">
    <property type="term" value="F:RNA binding"/>
    <property type="evidence" value="ECO:0007669"/>
    <property type="project" value="UniProtKB-UniRule"/>
</dbReference>
<feature type="transmembrane region" description="Helical" evidence="13">
    <location>
        <begin position="377"/>
        <end position="399"/>
    </location>
</feature>
<dbReference type="InterPro" id="IPR050666">
    <property type="entry name" value="ESRP"/>
</dbReference>
<dbReference type="GO" id="GO:0005634">
    <property type="term" value="C:nucleus"/>
    <property type="evidence" value="ECO:0007669"/>
    <property type="project" value="UniProtKB-SubCell"/>
</dbReference>
<feature type="domain" description="RRM" evidence="14">
    <location>
        <begin position="292"/>
        <end position="369"/>
    </location>
</feature>
<keyword evidence="13" id="KW-1133">Transmembrane helix</keyword>
<evidence type="ECO:0000256" key="2">
    <source>
        <dbReference type="ARBA" id="ARBA00022499"/>
    </source>
</evidence>
<keyword evidence="6" id="KW-0832">Ubl conjugation</keyword>
<dbReference type="AlphaFoldDB" id="A0A3Q3X4M8"/>
<evidence type="ECO:0000256" key="8">
    <source>
        <dbReference type="ARBA" id="ARBA00022990"/>
    </source>
</evidence>
<dbReference type="GO" id="GO:1990904">
    <property type="term" value="C:ribonucleoprotein complex"/>
    <property type="evidence" value="ECO:0007669"/>
    <property type="project" value="UniProtKB-KW"/>
</dbReference>
<dbReference type="InterPro" id="IPR012677">
    <property type="entry name" value="Nucleotide-bd_a/b_plait_sf"/>
</dbReference>
<evidence type="ECO:0000256" key="4">
    <source>
        <dbReference type="ARBA" id="ARBA00022664"/>
    </source>
</evidence>
<keyword evidence="4" id="KW-0507">mRNA processing</keyword>
<keyword evidence="2" id="KW-1017">Isopeptide bond</keyword>
<keyword evidence="13" id="KW-0472">Membrane</keyword>
<keyword evidence="5" id="KW-0677">Repeat</keyword>
<proteinExistence type="predicted"/>
<dbReference type="PROSITE" id="PS50102">
    <property type="entry name" value="RRM"/>
    <property type="match status" value="3"/>
</dbReference>
<dbReference type="PANTHER" id="PTHR13976">
    <property type="entry name" value="HETEROGENEOUS NUCLEAR RIBONUCLEOPROTEIN-RELATED"/>
    <property type="match status" value="1"/>
</dbReference>
<feature type="compositionally biased region" description="Low complexity" evidence="12">
    <location>
        <begin position="438"/>
        <end position="456"/>
    </location>
</feature>
<name>A0A3Q3X4M8_MOLML</name>
<evidence type="ECO:0000256" key="13">
    <source>
        <dbReference type="SAM" id="Phobius"/>
    </source>
</evidence>
<dbReference type="Pfam" id="PF00076">
    <property type="entry name" value="RRM_1"/>
    <property type="match status" value="3"/>
</dbReference>
<dbReference type="InterPro" id="IPR000504">
    <property type="entry name" value="RRM_dom"/>
</dbReference>
<sequence length="456" mass="50843">MSLNEEGYVVRIRGLPWSCTQEEVASFFSDCDIVGKVNGVCFTYSKEGRPSGEAFIELKTSEDFKNALTKDRKYMGHRYIEVFKSNRSEMDWVLKRSGPADYDSCSGCMLRLRGLPFGCSKEEIVQFFSGLRIVPNGITLPVDYQGRSTGEAFVQFASKEIAEKALGKHKERIGHRYIEIFKSSRNEIRAYYELPRRGMGSQRPGPYDRPMMGGPRGGFYGHGPGRGGALMDTMRSGGGYGGGYSSFDSYNGFSNYCFGNGMFDERVRGERGGRGHSYSGQSDGGSGFHSGHFVHMRGLPFRATEGDIAKFFSPLNPLRVHIDVALNGKSTGEADVEFRSHEDAVAAMSKDKNHMQHRYIELFLNSTASGAAEMSKYLFFFFSYKIWKLSCFVLMYGFVQRNVLKFAQMMDITELSAVRVIMLLRHYCTLIGRGSGGSYYSSSGGSSRSSGLRGAY</sequence>
<organism evidence="15 16">
    <name type="scientific">Mola mola</name>
    <name type="common">Ocean sunfish</name>
    <name type="synonym">Tetraodon mola</name>
    <dbReference type="NCBI Taxonomy" id="94237"/>
    <lineage>
        <taxon>Eukaryota</taxon>
        <taxon>Metazoa</taxon>
        <taxon>Chordata</taxon>
        <taxon>Craniata</taxon>
        <taxon>Vertebrata</taxon>
        <taxon>Euteleostomi</taxon>
        <taxon>Actinopterygii</taxon>
        <taxon>Neopterygii</taxon>
        <taxon>Teleostei</taxon>
        <taxon>Neoteleostei</taxon>
        <taxon>Acanthomorphata</taxon>
        <taxon>Eupercaria</taxon>
        <taxon>Tetraodontiformes</taxon>
        <taxon>Molidae</taxon>
        <taxon>Mola</taxon>
    </lineage>
</organism>
<reference evidence="15" key="2">
    <citation type="submission" date="2025-09" db="UniProtKB">
        <authorList>
            <consortium name="Ensembl"/>
        </authorList>
    </citation>
    <scope>IDENTIFICATION</scope>
</reference>
<dbReference type="FunFam" id="3.30.70.330:FF:000071">
    <property type="entry name" value="heterogeneous nuclear ribonucleoprotein H isoform X1"/>
    <property type="match status" value="1"/>
</dbReference>
<dbReference type="FunFam" id="3.30.70.330:FF:000131">
    <property type="entry name" value="Heterogeneous nuclear ribonucleoprotein h3 isoform"/>
    <property type="match status" value="1"/>
</dbReference>
<keyword evidence="7 11" id="KW-0694">RNA-binding</keyword>
<dbReference type="STRING" id="94237.ENSMMOP00000020224"/>
<evidence type="ECO:0000256" key="11">
    <source>
        <dbReference type="PROSITE-ProRule" id="PRU00176"/>
    </source>
</evidence>
<keyword evidence="16" id="KW-1185">Reference proteome</keyword>
<dbReference type="GO" id="GO:0006397">
    <property type="term" value="P:mRNA processing"/>
    <property type="evidence" value="ECO:0007669"/>
    <property type="project" value="UniProtKB-KW"/>
</dbReference>
<evidence type="ECO:0000256" key="1">
    <source>
        <dbReference type="ARBA" id="ARBA00004123"/>
    </source>
</evidence>
<keyword evidence="9" id="KW-0539">Nucleus</keyword>
<dbReference type="Ensembl" id="ENSMMOT00000020558.1">
    <property type="protein sequence ID" value="ENSMMOP00000020224.1"/>
    <property type="gene ID" value="ENSMMOG00000015374.1"/>
</dbReference>
<evidence type="ECO:0000256" key="5">
    <source>
        <dbReference type="ARBA" id="ARBA00022737"/>
    </source>
</evidence>
<evidence type="ECO:0000256" key="9">
    <source>
        <dbReference type="ARBA" id="ARBA00023242"/>
    </source>
</evidence>
<accession>A0A3Q3X4M8</accession>
<evidence type="ECO:0000259" key="14">
    <source>
        <dbReference type="PROSITE" id="PS50102"/>
    </source>
</evidence>
<evidence type="ECO:0000313" key="15">
    <source>
        <dbReference type="Ensembl" id="ENSMMOP00000020224.1"/>
    </source>
</evidence>
<keyword evidence="3" id="KW-0597">Phosphoprotein</keyword>
<dbReference type="InterPro" id="IPR034970">
    <property type="entry name" value="hnRNPH3_RRM2"/>
</dbReference>
<reference evidence="15" key="1">
    <citation type="submission" date="2025-08" db="UniProtKB">
        <authorList>
            <consortium name="Ensembl"/>
        </authorList>
    </citation>
    <scope>IDENTIFICATION</scope>
</reference>
<dbReference type="CDD" id="cd12732">
    <property type="entry name" value="RRM2_hnRNPH3"/>
    <property type="match status" value="1"/>
</dbReference>
<dbReference type="SMART" id="SM00360">
    <property type="entry name" value="RRM"/>
    <property type="match status" value="3"/>
</dbReference>
<dbReference type="OMA" id="TRFFSEC"/>
<evidence type="ECO:0000256" key="3">
    <source>
        <dbReference type="ARBA" id="ARBA00022553"/>
    </source>
</evidence>
<evidence type="ECO:0000256" key="6">
    <source>
        <dbReference type="ARBA" id="ARBA00022843"/>
    </source>
</evidence>
<evidence type="ECO:0000256" key="12">
    <source>
        <dbReference type="SAM" id="MobiDB-lite"/>
    </source>
</evidence>
<feature type="domain" description="RRM" evidence="14">
    <location>
        <begin position="8"/>
        <end position="87"/>
    </location>
</feature>
<dbReference type="Proteomes" id="UP000261620">
    <property type="component" value="Unplaced"/>
</dbReference>
<feature type="region of interest" description="Disordered" evidence="12">
    <location>
        <begin position="437"/>
        <end position="456"/>
    </location>
</feature>
<comment type="subcellular location">
    <subcellularLocation>
        <location evidence="1">Nucleus</location>
    </subcellularLocation>
</comment>
<evidence type="ECO:0000256" key="7">
    <source>
        <dbReference type="ARBA" id="ARBA00022884"/>
    </source>
</evidence>
<dbReference type="SUPFAM" id="SSF54928">
    <property type="entry name" value="RNA-binding domain, RBD"/>
    <property type="match status" value="3"/>
</dbReference>
<dbReference type="Gene3D" id="3.30.70.330">
    <property type="match status" value="3"/>
</dbReference>
<keyword evidence="13" id="KW-0812">Transmembrane</keyword>
<evidence type="ECO:0000256" key="10">
    <source>
        <dbReference type="ARBA" id="ARBA00023274"/>
    </source>
</evidence>
<dbReference type="FunFam" id="3.30.70.330:FF:000031">
    <property type="entry name" value="Heterogeneous nuclear ribonucleoprotein h3 isoform"/>
    <property type="match status" value="1"/>
</dbReference>
<dbReference type="InterPro" id="IPR035979">
    <property type="entry name" value="RBD_domain_sf"/>
</dbReference>
<dbReference type="CDD" id="cd12729">
    <property type="entry name" value="RRM1_hnRNPH_hnRNPH2_hnRNPF"/>
    <property type="match status" value="1"/>
</dbReference>